<dbReference type="InterPro" id="IPR002869">
    <property type="entry name" value="Pyrv_flavodox_OxRed_cen"/>
</dbReference>
<evidence type="ECO:0000313" key="5">
    <source>
        <dbReference type="Proteomes" id="UP000006558"/>
    </source>
</evidence>
<reference evidence="4 5" key="2">
    <citation type="journal article" date="2009" name="Proc. Natl. Acad. Sci. U.S.A.">
        <title>On the chimeric nature, thermophilic origin, and phylogenetic placement of the Thermotogales.</title>
        <authorList>
            <person name="Zhaxybayeva O."/>
            <person name="Swithers K.S."/>
            <person name="Lapierre P."/>
            <person name="Fournier G.P."/>
            <person name="Bickhart D.M."/>
            <person name="DeBoy R.T."/>
            <person name="Nelson K.E."/>
            <person name="Nesbo C.L."/>
            <person name="Doolittle W.F."/>
            <person name="Gogarten J.P."/>
            <person name="Noll K.M."/>
        </authorList>
    </citation>
    <scope>NUCLEOTIDE SEQUENCE [LARGE SCALE GENOMIC DNA]</scope>
    <source>
        <strain evidence="5">ATCC BAA-488 / DSM 13995 / JCM 10881 / RKU-1</strain>
    </source>
</reference>
<proteinExistence type="predicted"/>
<dbReference type="Pfam" id="PF01558">
    <property type="entry name" value="POR"/>
    <property type="match status" value="1"/>
</dbReference>
<reference evidence="5" key="1">
    <citation type="submission" date="2007-05" db="EMBL/GenBank/DDBJ databases">
        <title>Complete sequence of Thermotoga petrophila RKU-1.</title>
        <authorList>
            <consortium name="US DOE Joint Genome Institute"/>
            <person name="Copeland A."/>
            <person name="Lucas S."/>
            <person name="Lapidus A."/>
            <person name="Barry K."/>
            <person name="Glavina del Rio T."/>
            <person name="Dalin E."/>
            <person name="Tice H."/>
            <person name="Pitluck S."/>
            <person name="Sims D."/>
            <person name="Brettin T."/>
            <person name="Bruce D."/>
            <person name="Detter J.C."/>
            <person name="Han C."/>
            <person name="Tapia R."/>
            <person name="Schmutz J."/>
            <person name="Larimer F."/>
            <person name="Land M."/>
            <person name="Hauser L."/>
            <person name="Kyrpides N."/>
            <person name="Mikhailova N."/>
            <person name="Nelson K."/>
            <person name="Gogarten J.P."/>
            <person name="Noll K."/>
            <person name="Richardson P."/>
        </authorList>
    </citation>
    <scope>NUCLEOTIDE SEQUENCE [LARGE SCALE GENOMIC DNA]</scope>
    <source>
        <strain evidence="5">ATCC BAA-488 / DSM 13995 / JCM 10881 / RKU-1</strain>
    </source>
</reference>
<protein>
    <submittedName>
        <fullName evidence="4">Pyruvate ferredoxin/flavodoxin oxidoreductase</fullName>
    </submittedName>
</protein>
<accession>A5ILJ2</accession>
<dbReference type="InterPro" id="IPR019752">
    <property type="entry name" value="Pyrv/ketoisovalerate_OxRed_cat"/>
</dbReference>
<keyword evidence="4" id="KW-0670">Pyruvate</keyword>
<dbReference type="SUPFAM" id="SSF53323">
    <property type="entry name" value="Pyruvate-ferredoxin oxidoreductase, PFOR, domain III"/>
    <property type="match status" value="1"/>
</dbReference>
<dbReference type="Gene3D" id="3.40.920.10">
    <property type="entry name" value="Pyruvate-ferredoxin oxidoreductase, PFOR, domain III"/>
    <property type="match status" value="1"/>
</dbReference>
<dbReference type="PANTHER" id="PTHR42730:SF1">
    <property type="entry name" value="2-OXOGLUTARATE SYNTHASE SUBUNIT KORC"/>
    <property type="match status" value="1"/>
</dbReference>
<dbReference type="HOGENOM" id="CLU_087284_0_1_0"/>
<evidence type="ECO:0000256" key="1">
    <source>
        <dbReference type="ARBA" id="ARBA00023002"/>
    </source>
</evidence>
<feature type="domain" description="Pyruvate/ketoisovalerate oxidoreductase catalytic" evidence="3">
    <location>
        <begin position="12"/>
        <end position="173"/>
    </location>
</feature>
<sequence length="189" mass="20198">MAYHAIIIAGFGGQGIMLTGQIIAAAAVIEGKNSTWLPSYGPEMRGGTANCTVIVDEKPITSPVVDHPTEVIAMNFPSMMKFGAKLRSGGLLLVNSSVVEQIIERNDIETIEIPANEIAEEAGSVKAANMVMLGAFLELTRTVSFEAVEEVLREKLSKTKEDLLKIDLIAIKRAGNSSVVCTTNPLDNP</sequence>
<dbReference type="AlphaFoldDB" id="A5ILJ2"/>
<feature type="transmembrane region" description="Helical" evidence="2">
    <location>
        <begin position="6"/>
        <end position="29"/>
    </location>
</feature>
<name>A5ILJ2_THEP1</name>
<evidence type="ECO:0000313" key="4">
    <source>
        <dbReference type="EMBL" id="ABQ47065.1"/>
    </source>
</evidence>
<dbReference type="STRING" id="390874.Tpet_1048"/>
<keyword evidence="2" id="KW-1133">Transmembrane helix</keyword>
<dbReference type="PANTHER" id="PTHR42730">
    <property type="entry name" value="2-OXOGLUTARATE SYNTHASE SUBUNIT KORC"/>
    <property type="match status" value="1"/>
</dbReference>
<organism evidence="4 5">
    <name type="scientific">Thermotoga petrophila (strain ATCC BAA-488 / DSM 13995 / JCM 10881 / RKU-1)</name>
    <dbReference type="NCBI Taxonomy" id="390874"/>
    <lineage>
        <taxon>Bacteria</taxon>
        <taxon>Thermotogati</taxon>
        <taxon>Thermotogota</taxon>
        <taxon>Thermotogae</taxon>
        <taxon>Thermotogales</taxon>
        <taxon>Thermotogaceae</taxon>
        <taxon>Thermotoga</taxon>
    </lineage>
</organism>
<dbReference type="RefSeq" id="WP_011943595.1">
    <property type="nucleotide sequence ID" value="NC_009486.1"/>
</dbReference>
<dbReference type="KEGG" id="tpt:Tpet_1048"/>
<keyword evidence="2" id="KW-0812">Transmembrane</keyword>
<dbReference type="Proteomes" id="UP000006558">
    <property type="component" value="Chromosome"/>
</dbReference>
<evidence type="ECO:0000256" key="2">
    <source>
        <dbReference type="SAM" id="Phobius"/>
    </source>
</evidence>
<keyword evidence="1" id="KW-0560">Oxidoreductase</keyword>
<dbReference type="GO" id="GO:0016903">
    <property type="term" value="F:oxidoreductase activity, acting on the aldehyde or oxo group of donors"/>
    <property type="evidence" value="ECO:0007669"/>
    <property type="project" value="InterPro"/>
</dbReference>
<evidence type="ECO:0000259" key="3">
    <source>
        <dbReference type="Pfam" id="PF01558"/>
    </source>
</evidence>
<dbReference type="InterPro" id="IPR052554">
    <property type="entry name" value="2-oxoglutarate_synth_KorC"/>
</dbReference>
<dbReference type="eggNOG" id="COG1014">
    <property type="taxonomic scope" value="Bacteria"/>
</dbReference>
<gene>
    <name evidence="4" type="ordered locus">Tpet_1048</name>
</gene>
<dbReference type="EMBL" id="CP000702">
    <property type="protein sequence ID" value="ABQ47065.1"/>
    <property type="molecule type" value="Genomic_DNA"/>
</dbReference>
<keyword evidence="2" id="KW-0472">Membrane</keyword>